<dbReference type="GO" id="GO:0010181">
    <property type="term" value="F:FMN binding"/>
    <property type="evidence" value="ECO:0007669"/>
    <property type="project" value="TreeGrafter"/>
</dbReference>
<dbReference type="InterPro" id="IPR001433">
    <property type="entry name" value="OxRdtase_FAD/NAD-bd"/>
</dbReference>
<sequence length="1039" mass="115121">MGLNIVTNPFGIPAEPLSGVQYASPVTAINSVLFDKVDSIFSYKSAVEADLFDSALKKWLSKPGSPYFMETQVRSGAGLIPLGFSNGKHGLASIIAPGYALSYFVPSFKRYHGAETSFAFNVGTFGYDDTTGEIVSDYIGPLKAASELGYPLVIPLCPQEIKNTTLLTLLLAKYGTDLGAIQLFDGPTYSRSILKLETGDNGDNTIESFDLDSGSSFEQILQRFNEVSGANIGSFEYVGDKTAETVFVVTGSVESALFTNTLKGVEASGLGVLTVRIPLPFDQRLFASMIPSSARNIIVIGQSLDNSPSWLKCTVATALFYQGVKNVKVSEYIYQPSFIWSPKAVEDIIRTFSASFMVPISEIVDKFIYWAPDCSKELDVSSRLVHSLSLVDGYDTTLRTKFDNISNAGLFQAQFSTFPTEVPQVISNIDVADIGVVSDISVLQSLDVTANIKDRGTILIVSKTSLKEKDLTQETTLAKDLKLPLSFINSVKKKDIKIVFIDAETIGDREETKGRTLSFVMQAVFWRYAYGLELGESVKRIWNSSGQYIELLAAVLSDMLADALAVGLFEVCGSSISISATGNEVEEPKSENGEGQENKLPIFLKESSFVPNPREVADHSETNVGSIINVSKGFVFKEAYGAEVALRPDLPVKSYIVKVKENRRLTPEDYDRNIFHIEFDITGTGLKYGIGEALGIHARNNEESVKEFLKYYGLCENDVIAAPNNSNPEILESISVLQLFRDRLDLLGKPPKKFYESLVEFATDETEKQKLQDLVTPAGAATLKNYQEVEYYTYVDILELFPSARPPLKDLVNMISPLKRREYSIASSQRVHENELHLLIVVVDWVDPRGRKRYGHASRYLSKLLVGTELVVSVKPSVMKLPPSPEQPVIMSGLGTGLAPFKAIVEEKLWQKQQGHDIGEVYLFLGSRHKREEYLYGELWEAYKDAGIITHIGAAFSRDQPQKIYIQDRIREVLDKLKTAMIDKRGSFYLCGPTWPVPDISHALQDIIAADAKEKGIQVDLDNAIEELKETSRYILEVY</sequence>
<dbReference type="Pfam" id="PF00175">
    <property type="entry name" value="NAD_binding_1"/>
    <property type="match status" value="1"/>
</dbReference>
<keyword evidence="11" id="KW-0560">Oxidoreductase</keyword>
<comment type="function">
    <text evidence="13">This enzyme catalyzes the 6-electron reduction of sulfite to sulfide. This is one of several activities required for the biosynthesis of L-cysteine from sulfate.</text>
</comment>
<evidence type="ECO:0000256" key="6">
    <source>
        <dbReference type="ARBA" id="ARBA00022630"/>
    </source>
</evidence>
<dbReference type="PROSITE" id="PS51384">
    <property type="entry name" value="FAD_FR"/>
    <property type="match status" value="1"/>
</dbReference>
<keyword evidence="7" id="KW-0288">FMN</keyword>
<organism evidence="15 16">
    <name type="scientific">Eremothecium cymbalariae (strain CBS 270.75 / DBVPG 7215 / KCTC 17166 / NRRL Y-17582)</name>
    <name type="common">Yeast</name>
    <dbReference type="NCBI Taxonomy" id="931890"/>
    <lineage>
        <taxon>Eukaryota</taxon>
        <taxon>Fungi</taxon>
        <taxon>Dikarya</taxon>
        <taxon>Ascomycota</taxon>
        <taxon>Saccharomycotina</taxon>
        <taxon>Saccharomycetes</taxon>
        <taxon>Saccharomycetales</taxon>
        <taxon>Saccharomycetaceae</taxon>
        <taxon>Eremothecium</taxon>
    </lineage>
</organism>
<evidence type="ECO:0000313" key="16">
    <source>
        <dbReference type="Proteomes" id="UP000006790"/>
    </source>
</evidence>
<dbReference type="CDD" id="cd06207">
    <property type="entry name" value="CyPoR_like"/>
    <property type="match status" value="1"/>
</dbReference>
<name>G8JTU2_ERECY</name>
<dbReference type="Gene3D" id="3.40.920.10">
    <property type="entry name" value="Pyruvate-ferredoxin oxidoreductase, PFOR, domain III"/>
    <property type="match status" value="1"/>
</dbReference>
<reference evidence="16" key="1">
    <citation type="journal article" date="2012" name="G3 (Bethesda)">
        <title>Pichia sorbitophila, an interspecies yeast hybrid reveals early steps of genome resolution following polyploidization.</title>
        <authorList>
            <person name="Leh Louis V."/>
            <person name="Despons L."/>
            <person name="Friedrich A."/>
            <person name="Martin T."/>
            <person name="Durrens P."/>
            <person name="Casaregola S."/>
            <person name="Neuveglise C."/>
            <person name="Fairhead C."/>
            <person name="Marck C."/>
            <person name="Cruz J.A."/>
            <person name="Straub M.L."/>
            <person name="Kugler V."/>
            <person name="Sacerdot C."/>
            <person name="Uzunov Z."/>
            <person name="Thierry A."/>
            <person name="Weiss S."/>
            <person name="Bleykasten C."/>
            <person name="De Montigny J."/>
            <person name="Jacques N."/>
            <person name="Jung P."/>
            <person name="Lemaire M."/>
            <person name="Mallet S."/>
            <person name="Morel G."/>
            <person name="Richard G.F."/>
            <person name="Sarkar A."/>
            <person name="Savel G."/>
            <person name="Schacherer J."/>
            <person name="Seret M.L."/>
            <person name="Talla E."/>
            <person name="Samson G."/>
            <person name="Jubin C."/>
            <person name="Poulain J."/>
            <person name="Vacherie B."/>
            <person name="Barbe V."/>
            <person name="Pelletier E."/>
            <person name="Sherman D.J."/>
            <person name="Westhof E."/>
            <person name="Weissenbach J."/>
            <person name="Baret P.V."/>
            <person name="Wincker P."/>
            <person name="Gaillardin C."/>
            <person name="Dujon B."/>
            <person name="Souciet J.L."/>
        </authorList>
    </citation>
    <scope>NUCLEOTIDE SEQUENCE [LARGE SCALE GENOMIC DNA]</scope>
    <source>
        <strain evidence="16">CBS 270.75 / DBVPG 7215 / KCTC 17166 / NRRL Y-17582</strain>
    </source>
</reference>
<dbReference type="GO" id="GO:0004783">
    <property type="term" value="F:sulfite reductase (NADPH) activity"/>
    <property type="evidence" value="ECO:0007669"/>
    <property type="project" value="UniProtKB-EC"/>
</dbReference>
<dbReference type="EC" id="1.8.1.2" evidence="4"/>
<dbReference type="RefSeq" id="XP_003646262.1">
    <property type="nucleotide sequence ID" value="XM_003646214.1"/>
</dbReference>
<evidence type="ECO:0000256" key="4">
    <source>
        <dbReference type="ARBA" id="ARBA00012604"/>
    </source>
</evidence>
<dbReference type="GO" id="GO:0050660">
    <property type="term" value="F:flavin adenine dinucleotide binding"/>
    <property type="evidence" value="ECO:0007669"/>
    <property type="project" value="TreeGrafter"/>
</dbReference>
<evidence type="ECO:0000256" key="2">
    <source>
        <dbReference type="ARBA" id="ARBA00001974"/>
    </source>
</evidence>
<evidence type="ECO:0000256" key="8">
    <source>
        <dbReference type="ARBA" id="ARBA00022827"/>
    </source>
</evidence>
<evidence type="ECO:0000256" key="11">
    <source>
        <dbReference type="ARBA" id="ARBA00023002"/>
    </source>
</evidence>
<keyword evidence="9" id="KW-0521">NADP</keyword>
<evidence type="ECO:0000256" key="7">
    <source>
        <dbReference type="ARBA" id="ARBA00022643"/>
    </source>
</evidence>
<dbReference type="InterPro" id="IPR002869">
    <property type="entry name" value="Pyrv_flavodox_OxRed_cen"/>
</dbReference>
<keyword evidence="5" id="KW-0813">Transport</keyword>
<protein>
    <recommendedName>
        <fullName evidence="4">assimilatory sulfite reductase (NADPH)</fullName>
        <ecNumber evidence="4">1.8.1.2</ecNumber>
    </recommendedName>
</protein>
<evidence type="ECO:0000256" key="1">
    <source>
        <dbReference type="ARBA" id="ARBA00001917"/>
    </source>
</evidence>
<dbReference type="OMA" id="DYDRYIF"/>
<feature type="domain" description="FAD-binding FR-type" evidence="14">
    <location>
        <begin position="652"/>
        <end position="883"/>
    </location>
</feature>
<dbReference type="STRING" id="931890.G8JTU2"/>
<evidence type="ECO:0000313" key="15">
    <source>
        <dbReference type="EMBL" id="AET39445.1"/>
    </source>
</evidence>
<comment type="cofactor">
    <cofactor evidence="1">
        <name>FMN</name>
        <dbReference type="ChEBI" id="CHEBI:58210"/>
    </cofactor>
</comment>
<dbReference type="FunFam" id="3.40.50.80:FF:000011">
    <property type="entry name" value="Sulfite reductase flavoprotein component"/>
    <property type="match status" value="1"/>
</dbReference>
<dbReference type="SUPFAM" id="SSF53323">
    <property type="entry name" value="Pyruvate-ferredoxin oxidoreductase, PFOR, domain III"/>
    <property type="match status" value="1"/>
</dbReference>
<accession>G8JTU2</accession>
<dbReference type="SUPFAM" id="SSF63380">
    <property type="entry name" value="Riboflavin synthase domain-like"/>
    <property type="match status" value="1"/>
</dbReference>
<keyword evidence="16" id="KW-1185">Reference proteome</keyword>
<dbReference type="PANTHER" id="PTHR19384">
    <property type="entry name" value="NITRIC OXIDE SYNTHASE-RELATED"/>
    <property type="match status" value="1"/>
</dbReference>
<keyword evidence="8" id="KW-0274">FAD</keyword>
<dbReference type="InterPro" id="IPR039261">
    <property type="entry name" value="FNR_nucleotide-bd"/>
</dbReference>
<dbReference type="GO" id="GO:0005829">
    <property type="term" value="C:cytosol"/>
    <property type="evidence" value="ECO:0007669"/>
    <property type="project" value="TreeGrafter"/>
</dbReference>
<evidence type="ECO:0000256" key="9">
    <source>
        <dbReference type="ARBA" id="ARBA00022857"/>
    </source>
</evidence>
<evidence type="ECO:0000256" key="12">
    <source>
        <dbReference type="ARBA" id="ARBA00052219"/>
    </source>
</evidence>
<dbReference type="InParanoid" id="G8JTU2"/>
<dbReference type="Gene3D" id="1.20.990.10">
    <property type="entry name" value="NADPH-cytochrome p450 Reductase, Chain A, domain 3"/>
    <property type="match status" value="1"/>
</dbReference>
<dbReference type="eggNOG" id="KOG1158">
    <property type="taxonomic scope" value="Eukaryota"/>
</dbReference>
<dbReference type="HOGENOM" id="CLU_003662_1_0_1"/>
<comment type="pathway">
    <text evidence="3">Sulfur metabolism; hydrogen sulfide biosynthesis; hydrogen sulfide from sulfite (NADPH route): step 1/1.</text>
</comment>
<dbReference type="InterPro" id="IPR001709">
    <property type="entry name" value="Flavoprot_Pyr_Nucl_cyt_Rdtase"/>
</dbReference>
<dbReference type="PANTHER" id="PTHR19384:SF109">
    <property type="entry name" value="SULFITE REDUCTASE [NADPH] FLAVOPROTEIN COMPONENT"/>
    <property type="match status" value="1"/>
</dbReference>
<evidence type="ECO:0000256" key="5">
    <source>
        <dbReference type="ARBA" id="ARBA00022448"/>
    </source>
</evidence>
<evidence type="ECO:0000256" key="13">
    <source>
        <dbReference type="ARBA" id="ARBA00059320"/>
    </source>
</evidence>
<evidence type="ECO:0000259" key="14">
    <source>
        <dbReference type="PROSITE" id="PS51384"/>
    </source>
</evidence>
<dbReference type="GO" id="GO:0000103">
    <property type="term" value="P:sulfate assimilation"/>
    <property type="evidence" value="ECO:0007669"/>
    <property type="project" value="EnsemblFungi"/>
</dbReference>
<dbReference type="Gene3D" id="3.40.50.970">
    <property type="match status" value="1"/>
</dbReference>
<dbReference type="FunCoup" id="G8JTU2">
    <property type="interactions" value="443"/>
</dbReference>
<comment type="catalytic activity">
    <reaction evidence="12">
        <text>hydrogen sulfide + 3 NADP(+) + 3 H2O = sulfite + 3 NADPH + 4 H(+)</text>
        <dbReference type="Rhea" id="RHEA:13801"/>
        <dbReference type="ChEBI" id="CHEBI:15377"/>
        <dbReference type="ChEBI" id="CHEBI:15378"/>
        <dbReference type="ChEBI" id="CHEBI:17359"/>
        <dbReference type="ChEBI" id="CHEBI:29919"/>
        <dbReference type="ChEBI" id="CHEBI:57783"/>
        <dbReference type="ChEBI" id="CHEBI:58349"/>
        <dbReference type="EC" id="1.8.1.2"/>
    </reaction>
</comment>
<comment type="cofactor">
    <cofactor evidence="2">
        <name>FAD</name>
        <dbReference type="ChEBI" id="CHEBI:57692"/>
    </cofactor>
</comment>
<dbReference type="Gene3D" id="3.40.50.920">
    <property type="match status" value="1"/>
</dbReference>
<dbReference type="SUPFAM" id="SSF52922">
    <property type="entry name" value="TK C-terminal domain-like"/>
    <property type="match status" value="1"/>
</dbReference>
<dbReference type="GeneID" id="11471578"/>
<evidence type="ECO:0000256" key="10">
    <source>
        <dbReference type="ARBA" id="ARBA00022982"/>
    </source>
</evidence>
<keyword evidence="6" id="KW-0285">Flavoprotein</keyword>
<dbReference type="Proteomes" id="UP000006790">
    <property type="component" value="Chromosome 4"/>
</dbReference>
<dbReference type="SUPFAM" id="SSF52343">
    <property type="entry name" value="Ferredoxin reductase-like, C-terminal NADP-linked domain"/>
    <property type="match status" value="1"/>
</dbReference>
<dbReference type="KEGG" id="erc:Ecym_4391"/>
<gene>
    <name evidence="15" type="ordered locus">Ecym_4391</name>
</gene>
<proteinExistence type="predicted"/>
<dbReference type="PRINTS" id="PR00371">
    <property type="entry name" value="FPNCR"/>
</dbReference>
<dbReference type="Pfam" id="PF00667">
    <property type="entry name" value="FAD_binding_1"/>
    <property type="match status" value="1"/>
</dbReference>
<dbReference type="EMBL" id="CP002500">
    <property type="protein sequence ID" value="AET39445.1"/>
    <property type="molecule type" value="Genomic_DNA"/>
</dbReference>
<dbReference type="InterPro" id="IPR003097">
    <property type="entry name" value="CysJ-like_FAD-binding"/>
</dbReference>
<dbReference type="InterPro" id="IPR017938">
    <property type="entry name" value="Riboflavin_synthase-like_b-brl"/>
</dbReference>
<dbReference type="InterPro" id="IPR009014">
    <property type="entry name" value="Transketo_C/PFOR_II"/>
</dbReference>
<dbReference type="Gene3D" id="2.40.30.10">
    <property type="entry name" value="Translation factors"/>
    <property type="match status" value="1"/>
</dbReference>
<dbReference type="FunFam" id="1.20.990.10:FF:000010">
    <property type="entry name" value="Sulfite reductase [NADPH] flavoprotein component"/>
    <property type="match status" value="1"/>
</dbReference>
<dbReference type="InterPro" id="IPR017927">
    <property type="entry name" value="FAD-bd_FR_type"/>
</dbReference>
<dbReference type="Gene3D" id="3.40.50.80">
    <property type="entry name" value="Nucleotide-binding domain of ferredoxin-NADP reductase (FNR) module"/>
    <property type="match status" value="1"/>
</dbReference>
<keyword evidence="10" id="KW-0249">Electron transport</keyword>
<evidence type="ECO:0000256" key="3">
    <source>
        <dbReference type="ARBA" id="ARBA00004774"/>
    </source>
</evidence>
<dbReference type="GO" id="GO:0009337">
    <property type="term" value="C:sulfite reductase complex (NADPH)"/>
    <property type="evidence" value="ECO:0007669"/>
    <property type="project" value="EnsemblFungi"/>
</dbReference>
<dbReference type="AlphaFoldDB" id="G8JTU2"/>
<dbReference type="InterPro" id="IPR023173">
    <property type="entry name" value="NADPH_Cyt_P450_Rdtase_alpha"/>
</dbReference>
<dbReference type="OrthoDB" id="1856718at2759"/>